<dbReference type="Pfam" id="PF19991">
    <property type="entry name" value="HMA_2"/>
    <property type="match status" value="1"/>
</dbReference>
<dbReference type="EMBL" id="FOXX01000015">
    <property type="protein sequence ID" value="SFQ85303.1"/>
    <property type="molecule type" value="Genomic_DNA"/>
</dbReference>
<proteinExistence type="predicted"/>
<feature type="transmembrane region" description="Helical" evidence="1">
    <location>
        <begin position="123"/>
        <end position="142"/>
    </location>
</feature>
<comment type="caution">
    <text evidence="2">The sequence shown here is derived from an EMBL/GenBank/DDBJ whole genome shotgun (WGS) entry which is preliminary data.</text>
</comment>
<organism evidence="2 3">
    <name type="scientific">Priestia endophytica DSM 13796</name>
    <dbReference type="NCBI Taxonomy" id="1121089"/>
    <lineage>
        <taxon>Bacteria</taxon>
        <taxon>Bacillati</taxon>
        <taxon>Bacillota</taxon>
        <taxon>Bacilli</taxon>
        <taxon>Bacillales</taxon>
        <taxon>Bacillaceae</taxon>
        <taxon>Priestia</taxon>
    </lineage>
</organism>
<evidence type="ECO:0000256" key="1">
    <source>
        <dbReference type="SAM" id="Phobius"/>
    </source>
</evidence>
<evidence type="ECO:0000313" key="2">
    <source>
        <dbReference type="EMBL" id="SFQ85303.1"/>
    </source>
</evidence>
<accession>A0A1I6BWM9</accession>
<dbReference type="RefSeq" id="WP_061802711.1">
    <property type="nucleotide sequence ID" value="NZ_FOXX01000015.1"/>
</dbReference>
<keyword evidence="1" id="KW-0812">Transmembrane</keyword>
<feature type="transmembrane region" description="Helical" evidence="1">
    <location>
        <begin position="154"/>
        <end position="178"/>
    </location>
</feature>
<evidence type="ECO:0000313" key="3">
    <source>
        <dbReference type="Proteomes" id="UP000182762"/>
    </source>
</evidence>
<dbReference type="Proteomes" id="UP000182762">
    <property type="component" value="Unassembled WGS sequence"/>
</dbReference>
<sequence>MNAKFYVLHDIPGRMRLQIPSLRDKTNYKEIEHMFCSLKGVSSVRIEPSIQTMLIHYEVAYLSRSTLLRYISVFFQQTRLDPLDDIMIQMDPAMRNDWLRTLFSGGLLLLAGIRKSSFYKPDALVYGAVAATGYTVLSHGTSNKIRHPDILTGIITLLSLGPSNMLYVAMITWIVNVLELLHEKQKKQTRPLYTVS</sequence>
<name>A0A1I6BWM9_9BACI</name>
<reference evidence="2 3" key="1">
    <citation type="submission" date="2016-10" db="EMBL/GenBank/DDBJ databases">
        <authorList>
            <person name="Varghese N."/>
            <person name="Submissions S."/>
        </authorList>
    </citation>
    <scope>NUCLEOTIDE SEQUENCE [LARGE SCALE GENOMIC DNA]</scope>
    <source>
        <strain evidence="2 3">DSM 13796</strain>
    </source>
</reference>
<keyword evidence="1" id="KW-0472">Membrane</keyword>
<dbReference type="GeneID" id="93712900"/>
<keyword evidence="1" id="KW-1133">Transmembrane helix</keyword>
<keyword evidence="3" id="KW-1185">Reference proteome</keyword>
<protein>
    <submittedName>
        <fullName evidence="2">Uncharacterized protein</fullName>
    </submittedName>
</protein>
<gene>
    <name evidence="2" type="ORF">SAMN02745910_04359</name>
</gene>